<dbReference type="Gene3D" id="2.40.50.140">
    <property type="entry name" value="Nucleic acid-binding proteins"/>
    <property type="match status" value="1"/>
</dbReference>
<dbReference type="InterPro" id="IPR012340">
    <property type="entry name" value="NA-bd_OB-fold"/>
</dbReference>
<evidence type="ECO:0000313" key="3">
    <source>
        <dbReference type="Proteomes" id="UP000630615"/>
    </source>
</evidence>
<dbReference type="Pfam" id="PF00313">
    <property type="entry name" value="CSD"/>
    <property type="match status" value="1"/>
</dbReference>
<keyword evidence="3" id="KW-1185">Reference proteome</keyword>
<reference evidence="3" key="1">
    <citation type="journal article" date="2019" name="Int. J. Syst. Evol. Microbiol.">
        <title>The Global Catalogue of Microorganisms (GCM) 10K type strain sequencing project: providing services to taxonomists for standard genome sequencing and annotation.</title>
        <authorList>
            <consortium name="The Broad Institute Genomics Platform"/>
            <consortium name="The Broad Institute Genome Sequencing Center for Infectious Disease"/>
            <person name="Wu L."/>
            <person name="Ma J."/>
        </authorList>
    </citation>
    <scope>NUCLEOTIDE SEQUENCE [LARGE SCALE GENOMIC DNA]</scope>
    <source>
        <strain evidence="3">CGMCC 1.15942</strain>
    </source>
</reference>
<evidence type="ECO:0000313" key="2">
    <source>
        <dbReference type="EMBL" id="GGC75604.1"/>
    </source>
</evidence>
<sequence>MKLAVRKYADKDFGFITGEDSQDVSAYFSAIQASGFKSLDERQAVTFDTEENQRGHKLLTSIKHN</sequence>
<gene>
    <name evidence="2" type="ORF">GCM10011573_01460</name>
</gene>
<comment type="caution">
    <text evidence="2">The sequence shown here is derived from an EMBL/GenBank/DDBJ whole genome shotgun (WGS) entry which is preliminary data.</text>
</comment>
<dbReference type="Proteomes" id="UP000630615">
    <property type="component" value="Unassembled WGS sequence"/>
</dbReference>
<protein>
    <submittedName>
        <fullName evidence="2">Cold-shock protein</fullName>
    </submittedName>
</protein>
<feature type="domain" description="CSD" evidence="1">
    <location>
        <begin position="1"/>
        <end position="65"/>
    </location>
</feature>
<dbReference type="PROSITE" id="PS51857">
    <property type="entry name" value="CSD_2"/>
    <property type="match status" value="1"/>
</dbReference>
<dbReference type="InterPro" id="IPR002059">
    <property type="entry name" value="CSP_DNA-bd"/>
</dbReference>
<accession>A0ABQ1NFI1</accession>
<name>A0ABQ1NFI1_9ENTE</name>
<organism evidence="2 3">
    <name type="scientific">Enterococcus wangshanyuanii</name>
    <dbReference type="NCBI Taxonomy" id="2005703"/>
    <lineage>
        <taxon>Bacteria</taxon>
        <taxon>Bacillati</taxon>
        <taxon>Bacillota</taxon>
        <taxon>Bacilli</taxon>
        <taxon>Lactobacillales</taxon>
        <taxon>Enterococcaceae</taxon>
        <taxon>Enterococcus</taxon>
    </lineage>
</organism>
<dbReference type="SUPFAM" id="SSF50249">
    <property type="entry name" value="Nucleic acid-binding proteins"/>
    <property type="match status" value="1"/>
</dbReference>
<evidence type="ECO:0000259" key="1">
    <source>
        <dbReference type="PROSITE" id="PS51857"/>
    </source>
</evidence>
<dbReference type="EMBL" id="BMKI01000001">
    <property type="protein sequence ID" value="GGC75604.1"/>
    <property type="molecule type" value="Genomic_DNA"/>
</dbReference>
<proteinExistence type="predicted"/>